<evidence type="ECO:0000256" key="1">
    <source>
        <dbReference type="ARBA" id="ARBA00001974"/>
    </source>
</evidence>
<dbReference type="GO" id="GO:0004458">
    <property type="term" value="F:D-lactate dehydrogenase (cytochrome) activity"/>
    <property type="evidence" value="ECO:0007669"/>
    <property type="project" value="TreeGrafter"/>
</dbReference>
<dbReference type="PROSITE" id="PS00198">
    <property type="entry name" value="4FE4S_FER_1"/>
    <property type="match status" value="1"/>
</dbReference>
<dbReference type="SUPFAM" id="SSF46548">
    <property type="entry name" value="alpha-helical ferredoxin"/>
    <property type="match status" value="1"/>
</dbReference>
<evidence type="ECO:0000259" key="9">
    <source>
        <dbReference type="PROSITE" id="PS51387"/>
    </source>
</evidence>
<gene>
    <name evidence="10" type="ORF">IPP15_14420</name>
</gene>
<keyword evidence="2" id="KW-0285">Flavoprotein</keyword>
<dbReference type="SUPFAM" id="SSF56176">
    <property type="entry name" value="FAD-binding/transporter-associated domain-like"/>
    <property type="match status" value="1"/>
</dbReference>
<dbReference type="GO" id="GO:1903457">
    <property type="term" value="P:lactate catabolic process"/>
    <property type="evidence" value="ECO:0007669"/>
    <property type="project" value="TreeGrafter"/>
</dbReference>
<comment type="caution">
    <text evidence="10">The sequence shown here is derived from an EMBL/GenBank/DDBJ whole genome shotgun (WGS) entry which is preliminary data.</text>
</comment>
<dbReference type="InterPro" id="IPR017896">
    <property type="entry name" value="4Fe4S_Fe-S-bd"/>
</dbReference>
<evidence type="ECO:0000256" key="5">
    <source>
        <dbReference type="ARBA" id="ARBA00023002"/>
    </source>
</evidence>
<dbReference type="Pfam" id="PF02913">
    <property type="entry name" value="FAD-oxidase_C"/>
    <property type="match status" value="1"/>
</dbReference>
<dbReference type="GO" id="GO:0051536">
    <property type="term" value="F:iron-sulfur cluster binding"/>
    <property type="evidence" value="ECO:0007669"/>
    <property type="project" value="UniProtKB-KW"/>
</dbReference>
<evidence type="ECO:0000313" key="10">
    <source>
        <dbReference type="EMBL" id="MBK9983557.1"/>
    </source>
</evidence>
<dbReference type="GO" id="GO:0046872">
    <property type="term" value="F:metal ion binding"/>
    <property type="evidence" value="ECO:0007669"/>
    <property type="project" value="UniProtKB-KW"/>
</dbReference>
<evidence type="ECO:0000256" key="2">
    <source>
        <dbReference type="ARBA" id="ARBA00022630"/>
    </source>
</evidence>
<dbReference type="Proteomes" id="UP000808337">
    <property type="component" value="Unassembled WGS sequence"/>
</dbReference>
<dbReference type="Pfam" id="PF01565">
    <property type="entry name" value="FAD_binding_4"/>
    <property type="match status" value="1"/>
</dbReference>
<dbReference type="InterPro" id="IPR016164">
    <property type="entry name" value="FAD-linked_Oxase-like_C"/>
</dbReference>
<keyword evidence="4" id="KW-0274">FAD</keyword>
<dbReference type="PANTHER" id="PTHR11748:SF119">
    <property type="entry name" value="D-2-HYDROXYGLUTARATE DEHYDROGENASE"/>
    <property type="match status" value="1"/>
</dbReference>
<dbReference type="InterPro" id="IPR016169">
    <property type="entry name" value="FAD-bd_PCMH_sub2"/>
</dbReference>
<organism evidence="10 11">
    <name type="scientific">Candidatus Opimibacter skivensis</name>
    <dbReference type="NCBI Taxonomy" id="2982028"/>
    <lineage>
        <taxon>Bacteria</taxon>
        <taxon>Pseudomonadati</taxon>
        <taxon>Bacteroidota</taxon>
        <taxon>Saprospiria</taxon>
        <taxon>Saprospirales</taxon>
        <taxon>Saprospiraceae</taxon>
        <taxon>Candidatus Opimibacter</taxon>
    </lineage>
</organism>
<keyword evidence="7" id="KW-0411">Iron-sulfur</keyword>
<dbReference type="Gene3D" id="3.30.465.10">
    <property type="match status" value="1"/>
</dbReference>
<dbReference type="GO" id="GO:0008720">
    <property type="term" value="F:D-lactate dehydrogenase (NAD+) activity"/>
    <property type="evidence" value="ECO:0007669"/>
    <property type="project" value="TreeGrafter"/>
</dbReference>
<dbReference type="PROSITE" id="PS51379">
    <property type="entry name" value="4FE4S_FER_2"/>
    <property type="match status" value="1"/>
</dbReference>
<proteinExistence type="predicted"/>
<dbReference type="Pfam" id="PF13183">
    <property type="entry name" value="Fer4_8"/>
    <property type="match status" value="1"/>
</dbReference>
<keyword evidence="6" id="KW-0408">Iron</keyword>
<feature type="domain" description="FAD-binding PCMH-type" evidence="9">
    <location>
        <begin position="37"/>
        <end position="263"/>
    </location>
</feature>
<protein>
    <submittedName>
        <fullName evidence="10">FAD-binding oxidoreductase</fullName>
    </submittedName>
</protein>
<keyword evidence="5" id="KW-0560">Oxidoreductase</keyword>
<dbReference type="SUPFAM" id="SSF55103">
    <property type="entry name" value="FAD-linked oxidases, C-terminal domain"/>
    <property type="match status" value="1"/>
</dbReference>
<dbReference type="InterPro" id="IPR004113">
    <property type="entry name" value="FAD-bd_oxidored_4_C"/>
</dbReference>
<feature type="domain" description="4Fe-4S ferredoxin-type" evidence="8">
    <location>
        <begin position="604"/>
        <end position="634"/>
    </location>
</feature>
<evidence type="ECO:0000313" key="11">
    <source>
        <dbReference type="Proteomes" id="UP000808337"/>
    </source>
</evidence>
<evidence type="ECO:0000256" key="4">
    <source>
        <dbReference type="ARBA" id="ARBA00022827"/>
    </source>
</evidence>
<dbReference type="EMBL" id="JADKGY010000020">
    <property type="protein sequence ID" value="MBK9983557.1"/>
    <property type="molecule type" value="Genomic_DNA"/>
</dbReference>
<dbReference type="PANTHER" id="PTHR11748">
    <property type="entry name" value="D-LACTATE DEHYDROGENASE"/>
    <property type="match status" value="1"/>
</dbReference>
<evidence type="ECO:0000256" key="7">
    <source>
        <dbReference type="ARBA" id="ARBA00023014"/>
    </source>
</evidence>
<dbReference type="InterPro" id="IPR016166">
    <property type="entry name" value="FAD-bd_PCMH"/>
</dbReference>
<dbReference type="GO" id="GO:0071949">
    <property type="term" value="F:FAD binding"/>
    <property type="evidence" value="ECO:0007669"/>
    <property type="project" value="InterPro"/>
</dbReference>
<evidence type="ECO:0000256" key="6">
    <source>
        <dbReference type="ARBA" id="ARBA00023004"/>
    </source>
</evidence>
<dbReference type="InterPro" id="IPR036318">
    <property type="entry name" value="FAD-bd_PCMH-like_sf"/>
</dbReference>
<dbReference type="Gene3D" id="3.30.70.2740">
    <property type="match status" value="1"/>
</dbReference>
<dbReference type="AlphaFoldDB" id="A0A9D7SX58"/>
<sequence length="955" mass="105709">MTSEPIGFIYALLQDIRGDVYHDPVTLGIYATDASIYQITPVAVVCPKDEEDVRTCLKIANQYQVPILARGGGTSLAGQTVAEAIVIDFSKYMNKILSFENDLVSVQPGVIRSQLNKFLKPHGLEFAPDPATGTRATIGGMVANNSSGTKSIIYGKTGDHVVELKVMMVDGKVIHTKALSSVELQDKLSGEDEDRFYYKKMMDIVLPLQTEVSERYPKTMRRVGGYAFDDFISSGFGDLNRIIIGSEGTLGIILEAKLNVVRLPKFKGLSVVQFDHAQDAIKATITMVKYKPSAVEILSRLLIGYSRKNIETAPMCGFLKGDPDSIQIIEFYGDDPQEIKNRAESMHTELRSLGFGYAHDYYPEGKTYYDVWGIRERGLGLLLGEPTDKKGVPVIEDAAIPLEHLDAFIAKVVVICESKGVGVDYYAHASVGVIHIKPILDLRVQGDIDLFKKIADEVFQLVLFYKGSWSSEHGDGLVRSSYLREFYGDTIYEGFRKTKILFDPDHLLNPEKIVDAPPIDSHLRYGALYHDWPFESVYKYREQHDFHTAVHQCSGLGACRKISGGTMCPSFMVTLDERDSTRGRANALRLAMSGQLEDGLANKELPEILDLCLSCKACKAECPSSVDMARLKGEVMQYQFDHLGVSLKDKMIGKSADLARKFAGKKAGVVNLFQNMAGIRHLVMKSIGMDARRRLPTYASKLWTKSHSEQHAKTLGGDPDVILLTDTYTQCHQPESGIAAVRLLEALGQNVMLLDAGCCQRPRISHGFLKEAAQKVKPAIEKIIPWLDKNIPIAVLEPGCASAWADDIPDLIEDDVTADALKKIMTFEQLLLTVLKKATNGSDVIKPKSAHVLVHGHCHQKSIYGMDAVKEIFSMWPATKYEEIDSGCCGMAGSFGYEAKHYDISKKMAERVLVPSINAKPDAMVIANGFSCRHQIADFADRKAVHIAEAFEINK</sequence>
<evidence type="ECO:0000259" key="8">
    <source>
        <dbReference type="PROSITE" id="PS51379"/>
    </source>
</evidence>
<evidence type="ECO:0000256" key="3">
    <source>
        <dbReference type="ARBA" id="ARBA00022723"/>
    </source>
</evidence>
<comment type="cofactor">
    <cofactor evidence="1">
        <name>FAD</name>
        <dbReference type="ChEBI" id="CHEBI:57692"/>
    </cofactor>
</comment>
<reference evidence="10 11" key="1">
    <citation type="submission" date="2020-10" db="EMBL/GenBank/DDBJ databases">
        <title>Connecting structure to function with the recovery of over 1000 high-quality activated sludge metagenome-assembled genomes encoding full-length rRNA genes using long-read sequencing.</title>
        <authorList>
            <person name="Singleton C.M."/>
            <person name="Petriglieri F."/>
            <person name="Kristensen J.M."/>
            <person name="Kirkegaard R.H."/>
            <person name="Michaelsen T.Y."/>
            <person name="Andersen M.H."/>
            <person name="Karst S.M."/>
            <person name="Dueholm M.S."/>
            <person name="Nielsen P.H."/>
            <person name="Albertsen M."/>
        </authorList>
    </citation>
    <scope>NUCLEOTIDE SEQUENCE [LARGE SCALE GENOMIC DNA]</scope>
    <source>
        <strain evidence="10">Ribe_18-Q3-R11-54_MAXAC.273</strain>
    </source>
</reference>
<keyword evidence="3" id="KW-0479">Metal-binding</keyword>
<dbReference type="PROSITE" id="PS51387">
    <property type="entry name" value="FAD_PCMH"/>
    <property type="match status" value="1"/>
</dbReference>
<name>A0A9D7SX58_9BACT</name>
<dbReference type="InterPro" id="IPR006094">
    <property type="entry name" value="Oxid_FAD_bind_N"/>
</dbReference>
<accession>A0A9D7SX58</accession>
<dbReference type="InterPro" id="IPR017900">
    <property type="entry name" value="4Fe4S_Fe_S_CS"/>
</dbReference>